<sequence>MNNYPFKVIEIIDAARIIINAGEYDDIAIGQPLNIVKKGTPVKDLEGQELGTYDLIIERIIVAELFERFSVCIKDSSETSEEYLSPLKIYAAAMAGNPQKMHVNLEKATNRSFPSNKIIEVGDEVIFAR</sequence>
<organism evidence="1">
    <name type="scientific">Siphoviridae sp. cttkn18</name>
    <dbReference type="NCBI Taxonomy" id="2823607"/>
    <lineage>
        <taxon>Viruses</taxon>
        <taxon>Duplodnaviria</taxon>
        <taxon>Heunggongvirae</taxon>
        <taxon>Uroviricota</taxon>
        <taxon>Caudoviricetes</taxon>
    </lineage>
</organism>
<reference evidence="1" key="1">
    <citation type="journal article" date="2021" name="Proc. Natl. Acad. Sci. U.S.A.">
        <title>A Catalog of Tens of Thousands of Viruses from Human Metagenomes Reveals Hidden Associations with Chronic Diseases.</title>
        <authorList>
            <person name="Tisza M.J."/>
            <person name="Buck C.B."/>
        </authorList>
    </citation>
    <scope>NUCLEOTIDE SEQUENCE</scope>
    <source>
        <strain evidence="1">Cttkn18</strain>
    </source>
</reference>
<evidence type="ECO:0000313" key="1">
    <source>
        <dbReference type="EMBL" id="DAD68513.1"/>
    </source>
</evidence>
<proteinExistence type="predicted"/>
<accession>A0A8S5LF83</accession>
<keyword evidence="1" id="KW-0969">Cilium</keyword>
<name>A0A8S5LF83_9CAUD</name>
<protein>
    <submittedName>
        <fullName evidence="1">Flagellar assembly protein T, C-terminal domain</fullName>
    </submittedName>
</protein>
<dbReference type="EMBL" id="BK014703">
    <property type="protein sequence ID" value="DAD68513.1"/>
    <property type="molecule type" value="Genomic_DNA"/>
</dbReference>
<keyword evidence="1" id="KW-0966">Cell projection</keyword>
<keyword evidence="1" id="KW-0282">Flagellum</keyword>